<sequence>MSDLPNVLLVILDSARAKNMGVYGYDRETTPFLDGFAEAATLYQQPRSPSIHSIASHVSMFTGYHVEEHRAIHHDSQIDLEETIWRELSGDHDYSTGLFTPNRIISHASNLAEAFEFTEIADVQTSHKRRKKLFQDAYGPRDTKAHLSVFGNFQRSLKNDQPLRSLCNCGWEGFRKLETKVKRIDDNKTISGDRFIERFLEWEKDQSGQWAACLNLMDTHSPYLPDPQYNRWGDKSTLKMQNGKTIPSGDLLTGVRSWDELRALEALYDGSIFQVDQQLKTLFNQLSEDDELENTLVIVTSDHGEGFGERSRLTPEIKIPGHNWGIHEVLTHVPLIVKYPGQKDGKSVSETASLTNIPDVIRAVLSSSSEKDQFTKDDLVLSSTYRMLDKNTNKFPTIDNINNFTGPWRAVYENNKNGVKKYAQHKGQSVTVSIESPFEQEVVEEHTPRPVNEIYDALHPAGIGEDNDSVGLTDELEDHLKDLGYIR</sequence>
<accession>A0A1I1K7Y3</accession>
<reference evidence="3" key="1">
    <citation type="submission" date="2016-10" db="EMBL/GenBank/DDBJ databases">
        <authorList>
            <person name="Varghese N."/>
            <person name="Submissions S."/>
        </authorList>
    </citation>
    <scope>NUCLEOTIDE SEQUENCE [LARGE SCALE GENOMIC DNA]</scope>
    <source>
        <strain evidence="3">DSM 13078</strain>
    </source>
</reference>
<dbReference type="PANTHER" id="PTHR43751">
    <property type="entry name" value="SULFATASE"/>
    <property type="match status" value="1"/>
</dbReference>
<dbReference type="InterPro" id="IPR017850">
    <property type="entry name" value="Alkaline_phosphatase_core_sf"/>
</dbReference>
<dbReference type="SUPFAM" id="SSF53649">
    <property type="entry name" value="Alkaline phosphatase-like"/>
    <property type="match status" value="1"/>
</dbReference>
<evidence type="ECO:0000259" key="1">
    <source>
        <dbReference type="Pfam" id="PF00884"/>
    </source>
</evidence>
<dbReference type="AlphaFoldDB" id="A0A1I1K7Y3"/>
<organism evidence="2 3">
    <name type="scientific">Natronobacterium haloterrestre</name>
    <name type="common">Halobiforma haloterrestris</name>
    <dbReference type="NCBI Taxonomy" id="148448"/>
    <lineage>
        <taxon>Archaea</taxon>
        <taxon>Methanobacteriati</taxon>
        <taxon>Methanobacteriota</taxon>
        <taxon>Stenosarchaea group</taxon>
        <taxon>Halobacteria</taxon>
        <taxon>Halobacteriales</taxon>
        <taxon>Natrialbaceae</taxon>
        <taxon>Natronobacterium</taxon>
    </lineage>
</organism>
<evidence type="ECO:0000313" key="3">
    <source>
        <dbReference type="Proteomes" id="UP000199161"/>
    </source>
</evidence>
<dbReference type="InterPro" id="IPR052701">
    <property type="entry name" value="GAG_Ulvan_Degrading_Sulfatases"/>
</dbReference>
<dbReference type="OrthoDB" id="3164at2157"/>
<dbReference type="EMBL" id="FOKW01000010">
    <property type="protein sequence ID" value="SFC54193.1"/>
    <property type="molecule type" value="Genomic_DNA"/>
</dbReference>
<feature type="domain" description="Sulfatase N-terminal" evidence="1">
    <location>
        <begin position="5"/>
        <end position="357"/>
    </location>
</feature>
<dbReference type="Gene3D" id="3.40.720.10">
    <property type="entry name" value="Alkaline Phosphatase, subunit A"/>
    <property type="match status" value="1"/>
</dbReference>
<dbReference type="Pfam" id="PF00884">
    <property type="entry name" value="Sulfatase"/>
    <property type="match status" value="1"/>
</dbReference>
<dbReference type="Proteomes" id="UP000199161">
    <property type="component" value="Unassembled WGS sequence"/>
</dbReference>
<dbReference type="PANTHER" id="PTHR43751:SF3">
    <property type="entry name" value="SULFATASE N-TERMINAL DOMAIN-CONTAINING PROTEIN"/>
    <property type="match status" value="1"/>
</dbReference>
<gene>
    <name evidence="2" type="ORF">SAMN05444422_11024</name>
</gene>
<dbReference type="RefSeq" id="WP_089789311.1">
    <property type="nucleotide sequence ID" value="NZ_FOKW01000010.1"/>
</dbReference>
<proteinExistence type="predicted"/>
<name>A0A1I1K7Y3_NATHA</name>
<dbReference type="InterPro" id="IPR000917">
    <property type="entry name" value="Sulfatase_N"/>
</dbReference>
<evidence type="ECO:0000313" key="2">
    <source>
        <dbReference type="EMBL" id="SFC54193.1"/>
    </source>
</evidence>
<keyword evidence="3" id="KW-1185">Reference proteome</keyword>
<protein>
    <submittedName>
        <fullName evidence="2">Arylsulfatase A</fullName>
    </submittedName>
</protein>